<keyword evidence="8" id="KW-0333">Golgi apparatus</keyword>
<dbReference type="Pfam" id="PF11051">
    <property type="entry name" value="Mannosyl_trans3"/>
    <property type="match status" value="1"/>
</dbReference>
<evidence type="ECO:0000313" key="12">
    <source>
        <dbReference type="Proteomes" id="UP001190700"/>
    </source>
</evidence>
<dbReference type="PANTHER" id="PTHR31646:SF1">
    <property type="entry name" value="ALPHA-1,2-MANNOSYLTRANSFERASE MNN2"/>
    <property type="match status" value="1"/>
</dbReference>
<accession>A0AAE0LJF3</accession>
<keyword evidence="5" id="KW-0812">Transmembrane</keyword>
<dbReference type="SUPFAM" id="SSF53448">
    <property type="entry name" value="Nucleotide-diphospho-sugar transferases"/>
    <property type="match status" value="1"/>
</dbReference>
<dbReference type="AlphaFoldDB" id="A0AAE0LJF3"/>
<dbReference type="EMBL" id="LGRX02001013">
    <property type="protein sequence ID" value="KAK3287090.1"/>
    <property type="molecule type" value="Genomic_DNA"/>
</dbReference>
<dbReference type="GO" id="GO:0000026">
    <property type="term" value="F:alpha-1,2-mannosyltransferase activity"/>
    <property type="evidence" value="ECO:0007669"/>
    <property type="project" value="TreeGrafter"/>
</dbReference>
<dbReference type="InterPro" id="IPR022751">
    <property type="entry name" value="Alpha_mannosyltransferase"/>
</dbReference>
<dbReference type="GO" id="GO:0000139">
    <property type="term" value="C:Golgi membrane"/>
    <property type="evidence" value="ECO:0007669"/>
    <property type="project" value="UniProtKB-SubCell"/>
</dbReference>
<dbReference type="Proteomes" id="UP001190700">
    <property type="component" value="Unassembled WGS sequence"/>
</dbReference>
<comment type="similarity">
    <text evidence="3">Belongs to the MNN1/MNT family.</text>
</comment>
<dbReference type="PANTHER" id="PTHR31646">
    <property type="entry name" value="ALPHA-1,2-MANNOSYLTRANSFERASE MNN2"/>
    <property type="match status" value="1"/>
</dbReference>
<evidence type="ECO:0000256" key="1">
    <source>
        <dbReference type="ARBA" id="ARBA00004394"/>
    </source>
</evidence>
<evidence type="ECO:0000256" key="8">
    <source>
        <dbReference type="ARBA" id="ARBA00023034"/>
    </source>
</evidence>
<sequence>MAASSVTPPGLSLRPYVPPTTCIRKCQNKEKLPPVSTCKTTRFNSRWNATSEMEYLSCLGTAKRLRADVDAYLSKGMQKHLEKDTRKWANRGVVFTTRIKQLDLVRASADVLYNRHNSKLPSEVFVAKQDVAACRAVMAGMPLVTCRRIVAAPPRSRFSWKHLSILESSFAEILFLDNDSVPLTDPEFLFDTREFITTGAVLWPDMLGPACDPEVVSVWSSGSPSSALYGVFGLRRDPALWSHSQEVEAGQMLFNKRRHYRAIRLSHYLTEHGLAQQFAYGDKDTFRYSFLGLRSPFELADFPAFAGRQDGRHFHRCYIAHRWHGEVLFLHGGKKEGHCSGATTFTLSETRDFRPLGGDCVPGNGSAWDMEDLEASGKYRHRPFPLWDRHHQFWQESLLGAGATLEKFL</sequence>
<evidence type="ECO:0000256" key="7">
    <source>
        <dbReference type="ARBA" id="ARBA00022989"/>
    </source>
</evidence>
<comment type="subcellular location">
    <subcellularLocation>
        <location evidence="10">Endomembrane system</location>
        <topology evidence="10">Single-pass membrane protein</topology>
    </subcellularLocation>
    <subcellularLocation>
        <location evidence="1">Golgi apparatus membrane</location>
    </subcellularLocation>
    <subcellularLocation>
        <location evidence="2">Membrane</location>
        <topology evidence="2">Single-pass type II membrane protein</topology>
    </subcellularLocation>
</comment>
<proteinExistence type="inferred from homology"/>
<protein>
    <submittedName>
        <fullName evidence="11">Uncharacterized protein</fullName>
    </submittedName>
</protein>
<keyword evidence="7" id="KW-1133">Transmembrane helix</keyword>
<keyword evidence="6" id="KW-0735">Signal-anchor</keyword>
<evidence type="ECO:0000256" key="10">
    <source>
        <dbReference type="ARBA" id="ARBA00037847"/>
    </source>
</evidence>
<evidence type="ECO:0000256" key="3">
    <source>
        <dbReference type="ARBA" id="ARBA00009105"/>
    </source>
</evidence>
<reference evidence="11 12" key="1">
    <citation type="journal article" date="2015" name="Genome Biol. Evol.">
        <title>Comparative Genomics of a Bacterivorous Green Alga Reveals Evolutionary Causalities and Consequences of Phago-Mixotrophic Mode of Nutrition.</title>
        <authorList>
            <person name="Burns J.A."/>
            <person name="Paasch A."/>
            <person name="Narechania A."/>
            <person name="Kim E."/>
        </authorList>
    </citation>
    <scope>NUCLEOTIDE SEQUENCE [LARGE SCALE GENOMIC DNA]</scope>
    <source>
        <strain evidence="11 12">PLY_AMNH</strain>
    </source>
</reference>
<evidence type="ECO:0000313" key="11">
    <source>
        <dbReference type="EMBL" id="KAK3287090.1"/>
    </source>
</evidence>
<keyword evidence="4" id="KW-0808">Transferase</keyword>
<evidence type="ECO:0000256" key="6">
    <source>
        <dbReference type="ARBA" id="ARBA00022968"/>
    </source>
</evidence>
<organism evidence="11 12">
    <name type="scientific">Cymbomonas tetramitiformis</name>
    <dbReference type="NCBI Taxonomy" id="36881"/>
    <lineage>
        <taxon>Eukaryota</taxon>
        <taxon>Viridiplantae</taxon>
        <taxon>Chlorophyta</taxon>
        <taxon>Pyramimonadophyceae</taxon>
        <taxon>Pyramimonadales</taxon>
        <taxon>Pyramimonadaceae</taxon>
        <taxon>Cymbomonas</taxon>
    </lineage>
</organism>
<dbReference type="GO" id="GO:0046354">
    <property type="term" value="P:mannan biosynthetic process"/>
    <property type="evidence" value="ECO:0007669"/>
    <property type="project" value="TreeGrafter"/>
</dbReference>
<evidence type="ECO:0000256" key="5">
    <source>
        <dbReference type="ARBA" id="ARBA00022692"/>
    </source>
</evidence>
<evidence type="ECO:0000256" key="2">
    <source>
        <dbReference type="ARBA" id="ARBA00004606"/>
    </source>
</evidence>
<evidence type="ECO:0000256" key="9">
    <source>
        <dbReference type="ARBA" id="ARBA00023136"/>
    </source>
</evidence>
<gene>
    <name evidence="11" type="ORF">CYMTET_5382</name>
</gene>
<evidence type="ECO:0000256" key="4">
    <source>
        <dbReference type="ARBA" id="ARBA00022679"/>
    </source>
</evidence>
<comment type="caution">
    <text evidence="11">The sequence shown here is derived from an EMBL/GenBank/DDBJ whole genome shotgun (WGS) entry which is preliminary data.</text>
</comment>
<name>A0AAE0LJF3_9CHLO</name>
<dbReference type="InterPro" id="IPR029044">
    <property type="entry name" value="Nucleotide-diphossugar_trans"/>
</dbReference>
<keyword evidence="9" id="KW-0472">Membrane</keyword>
<keyword evidence="12" id="KW-1185">Reference proteome</keyword>